<gene>
    <name evidence="3" type="ORF">KMZ29_13570</name>
</gene>
<dbReference type="InterPro" id="IPR000971">
    <property type="entry name" value="Globin"/>
</dbReference>
<keyword evidence="1" id="KW-0479">Metal-binding</keyword>
<organism evidence="3 4">
    <name type="scientific">Bradyrhizobium sediminis</name>
    <dbReference type="NCBI Taxonomy" id="2840469"/>
    <lineage>
        <taxon>Bacteria</taxon>
        <taxon>Pseudomonadati</taxon>
        <taxon>Pseudomonadota</taxon>
        <taxon>Alphaproteobacteria</taxon>
        <taxon>Hyphomicrobiales</taxon>
        <taxon>Nitrobacteraceae</taxon>
        <taxon>Bradyrhizobium</taxon>
    </lineage>
</organism>
<dbReference type="InterPro" id="IPR009050">
    <property type="entry name" value="Globin-like_sf"/>
</dbReference>
<evidence type="ECO:0000313" key="3">
    <source>
        <dbReference type="EMBL" id="QWG15777.1"/>
    </source>
</evidence>
<evidence type="ECO:0000313" key="4">
    <source>
        <dbReference type="Proteomes" id="UP000680839"/>
    </source>
</evidence>
<protein>
    <submittedName>
        <fullName evidence="3">Globin</fullName>
    </submittedName>
</protein>
<dbReference type="AlphaFoldDB" id="A0A975RPG7"/>
<dbReference type="PROSITE" id="PS01033">
    <property type="entry name" value="GLOBIN"/>
    <property type="match status" value="1"/>
</dbReference>
<dbReference type="SUPFAM" id="SSF46458">
    <property type="entry name" value="Globin-like"/>
    <property type="match status" value="1"/>
</dbReference>
<dbReference type="EMBL" id="CP076134">
    <property type="protein sequence ID" value="QWG15777.1"/>
    <property type="molecule type" value="Genomic_DNA"/>
</dbReference>
<name>A0A975RPG7_9BRAD</name>
<keyword evidence="1" id="KW-0561">Oxygen transport</keyword>
<comment type="similarity">
    <text evidence="1">Belongs to the globin family.</text>
</comment>
<sequence length="139" mass="15621">MTNPANPIQHSFELAAERCEDLTPLVYRRLFRKHPEAESLFRREGGDLVKGSMLALAIDAMMDLAGERTGHFRLIGCEVQSHDAYGTPRELFGSFFGAIADTMREILGNDWTPEIDAAWRQLLDEISRLVAESQAQIEA</sequence>
<dbReference type="Proteomes" id="UP000680839">
    <property type="component" value="Chromosome"/>
</dbReference>
<accession>A0A975RPG7</accession>
<proteinExistence type="inferred from homology"/>
<dbReference type="InterPro" id="IPR012292">
    <property type="entry name" value="Globin/Proto"/>
</dbReference>
<dbReference type="GO" id="GO:0019825">
    <property type="term" value="F:oxygen binding"/>
    <property type="evidence" value="ECO:0007669"/>
    <property type="project" value="InterPro"/>
</dbReference>
<feature type="domain" description="Globin" evidence="2">
    <location>
        <begin position="1"/>
        <end position="135"/>
    </location>
</feature>
<reference evidence="3" key="1">
    <citation type="submission" date="2021-06" db="EMBL/GenBank/DDBJ databases">
        <title>Bradyrhizobium sp. S2-20-1 Genome sequencing.</title>
        <authorList>
            <person name="Jin L."/>
        </authorList>
    </citation>
    <scope>NUCLEOTIDE SEQUENCE</scope>
    <source>
        <strain evidence="3">S2-20-1</strain>
    </source>
</reference>
<dbReference type="CDD" id="cd01040">
    <property type="entry name" value="Mb-like"/>
    <property type="match status" value="1"/>
</dbReference>
<evidence type="ECO:0000256" key="1">
    <source>
        <dbReference type="RuleBase" id="RU000356"/>
    </source>
</evidence>
<evidence type="ECO:0000259" key="2">
    <source>
        <dbReference type="PROSITE" id="PS01033"/>
    </source>
</evidence>
<dbReference type="Pfam" id="PF00042">
    <property type="entry name" value="Globin"/>
    <property type="match status" value="1"/>
</dbReference>
<dbReference type="Gene3D" id="1.10.490.10">
    <property type="entry name" value="Globins"/>
    <property type="match status" value="1"/>
</dbReference>
<keyword evidence="1" id="KW-0408">Iron</keyword>
<dbReference type="GO" id="GO:0005344">
    <property type="term" value="F:oxygen carrier activity"/>
    <property type="evidence" value="ECO:0007669"/>
    <property type="project" value="UniProtKB-KW"/>
</dbReference>
<keyword evidence="1" id="KW-0349">Heme</keyword>
<dbReference type="InterPro" id="IPR044399">
    <property type="entry name" value="Mb-like_M"/>
</dbReference>
<keyword evidence="1" id="KW-0813">Transport</keyword>
<dbReference type="GO" id="GO:0020037">
    <property type="term" value="F:heme binding"/>
    <property type="evidence" value="ECO:0007669"/>
    <property type="project" value="InterPro"/>
</dbReference>